<evidence type="ECO:0000256" key="1">
    <source>
        <dbReference type="SAM" id="SignalP"/>
    </source>
</evidence>
<evidence type="ECO:0000313" key="3">
    <source>
        <dbReference type="Proteomes" id="UP000325577"/>
    </source>
</evidence>
<reference evidence="2 3" key="1">
    <citation type="submission" date="2019-09" db="EMBL/GenBank/DDBJ databases">
        <title>A chromosome-level genome assembly of the Chinese tupelo Nyssa sinensis.</title>
        <authorList>
            <person name="Yang X."/>
            <person name="Kang M."/>
            <person name="Yang Y."/>
            <person name="Xiong H."/>
            <person name="Wang M."/>
            <person name="Zhang Z."/>
            <person name="Wang Z."/>
            <person name="Wu H."/>
            <person name="Ma T."/>
            <person name="Liu J."/>
            <person name="Xi Z."/>
        </authorList>
    </citation>
    <scope>NUCLEOTIDE SEQUENCE [LARGE SCALE GENOMIC DNA]</scope>
    <source>
        <strain evidence="2">J267</strain>
        <tissue evidence="2">Leaf</tissue>
    </source>
</reference>
<keyword evidence="1" id="KW-0732">Signal</keyword>
<protein>
    <submittedName>
        <fullName evidence="2">Uncharacterized protein</fullName>
    </submittedName>
</protein>
<name>A0A5J5BU31_9ASTE</name>
<evidence type="ECO:0000313" key="2">
    <source>
        <dbReference type="EMBL" id="KAA8546535.1"/>
    </source>
</evidence>
<gene>
    <name evidence="2" type="ORF">F0562_002726</name>
</gene>
<proteinExistence type="predicted"/>
<feature type="signal peptide" evidence="1">
    <location>
        <begin position="1"/>
        <end position="32"/>
    </location>
</feature>
<keyword evidence="3" id="KW-1185">Reference proteome</keyword>
<dbReference type="AlphaFoldDB" id="A0A5J5BU31"/>
<feature type="chain" id="PRO_5023932709" evidence="1">
    <location>
        <begin position="33"/>
        <end position="71"/>
    </location>
</feature>
<sequence>MAKRGFSKASHVIVAAIFVTVMLLMFADMASAIIHEATPELTLGRRALADYDPPRYGTGGGGYVPVPRRAP</sequence>
<dbReference type="EMBL" id="CM018032">
    <property type="protein sequence ID" value="KAA8546535.1"/>
    <property type="molecule type" value="Genomic_DNA"/>
</dbReference>
<organism evidence="2 3">
    <name type="scientific">Nyssa sinensis</name>
    <dbReference type="NCBI Taxonomy" id="561372"/>
    <lineage>
        <taxon>Eukaryota</taxon>
        <taxon>Viridiplantae</taxon>
        <taxon>Streptophyta</taxon>
        <taxon>Embryophyta</taxon>
        <taxon>Tracheophyta</taxon>
        <taxon>Spermatophyta</taxon>
        <taxon>Magnoliopsida</taxon>
        <taxon>eudicotyledons</taxon>
        <taxon>Gunneridae</taxon>
        <taxon>Pentapetalae</taxon>
        <taxon>asterids</taxon>
        <taxon>Cornales</taxon>
        <taxon>Nyssaceae</taxon>
        <taxon>Nyssa</taxon>
    </lineage>
</organism>
<accession>A0A5J5BU31</accession>
<dbReference type="Proteomes" id="UP000325577">
    <property type="component" value="Linkage Group LG1"/>
</dbReference>